<evidence type="ECO:0000313" key="2">
    <source>
        <dbReference type="Proteomes" id="UP001150581"/>
    </source>
</evidence>
<feature type="non-terminal residue" evidence="1">
    <location>
        <position position="1"/>
    </location>
</feature>
<reference evidence="1" key="1">
    <citation type="submission" date="2022-07" db="EMBL/GenBank/DDBJ databases">
        <title>Phylogenomic reconstructions and comparative analyses of Kickxellomycotina fungi.</title>
        <authorList>
            <person name="Reynolds N.K."/>
            <person name="Stajich J.E."/>
            <person name="Barry K."/>
            <person name="Grigoriev I.V."/>
            <person name="Crous P."/>
            <person name="Smith M.E."/>
        </authorList>
    </citation>
    <scope>NUCLEOTIDE SEQUENCE</scope>
    <source>
        <strain evidence="1">Benny 63K</strain>
    </source>
</reference>
<dbReference type="EMBL" id="JANBPG010001251">
    <property type="protein sequence ID" value="KAJ1890923.1"/>
    <property type="molecule type" value="Genomic_DNA"/>
</dbReference>
<feature type="non-terminal residue" evidence="1">
    <location>
        <position position="52"/>
    </location>
</feature>
<comment type="caution">
    <text evidence="1">The sequence shown here is derived from an EMBL/GenBank/DDBJ whole genome shotgun (WGS) entry which is preliminary data.</text>
</comment>
<organism evidence="1 2">
    <name type="scientific">Kickxella alabastrina</name>
    <dbReference type="NCBI Taxonomy" id="61397"/>
    <lineage>
        <taxon>Eukaryota</taxon>
        <taxon>Fungi</taxon>
        <taxon>Fungi incertae sedis</taxon>
        <taxon>Zoopagomycota</taxon>
        <taxon>Kickxellomycotina</taxon>
        <taxon>Kickxellomycetes</taxon>
        <taxon>Kickxellales</taxon>
        <taxon>Kickxellaceae</taxon>
        <taxon>Kickxella</taxon>
    </lineage>
</organism>
<name>A0ACC1IA83_9FUNG</name>
<evidence type="ECO:0000313" key="1">
    <source>
        <dbReference type="EMBL" id="KAJ1890923.1"/>
    </source>
</evidence>
<keyword evidence="2" id="KW-1185">Reference proteome</keyword>
<protein>
    <submittedName>
        <fullName evidence="1">Uncharacterized protein</fullName>
    </submittedName>
</protein>
<accession>A0ACC1IA83</accession>
<gene>
    <name evidence="1" type="ORF">LPJ66_007208</name>
</gene>
<sequence>LAYSGLKRTWMSLMTRSRSSRLCLIRRELCRRGYPDLWEAEAAAGLVANISS</sequence>
<dbReference type="Proteomes" id="UP001150581">
    <property type="component" value="Unassembled WGS sequence"/>
</dbReference>
<proteinExistence type="predicted"/>